<evidence type="ECO:0000256" key="1">
    <source>
        <dbReference type="ARBA" id="ARBA00001974"/>
    </source>
</evidence>
<comment type="caution">
    <text evidence="6">The sequence shown here is derived from an EMBL/GenBank/DDBJ whole genome shotgun (WGS) entry which is preliminary data.</text>
</comment>
<dbReference type="PROSITE" id="PS01281">
    <property type="entry name" value="GIDA_2"/>
    <property type="match status" value="1"/>
</dbReference>
<dbReference type="GO" id="GO:0050660">
    <property type="term" value="F:flavin adenine dinucleotide binding"/>
    <property type="evidence" value="ECO:0007669"/>
    <property type="project" value="InterPro"/>
</dbReference>
<dbReference type="Pfam" id="PF01134">
    <property type="entry name" value="GIDA"/>
    <property type="match status" value="1"/>
</dbReference>
<dbReference type="EMBL" id="JAWDGP010001912">
    <property type="protein sequence ID" value="KAK3787047.1"/>
    <property type="molecule type" value="Genomic_DNA"/>
</dbReference>
<feature type="domain" description="tRNA uridine 5-carboxymethylaminomethyl modification enzyme C-terminal subdomain" evidence="5">
    <location>
        <begin position="283"/>
        <end position="353"/>
    </location>
</feature>
<dbReference type="SUPFAM" id="SSF51905">
    <property type="entry name" value="FAD/NAD(P)-binding domain"/>
    <property type="match status" value="1"/>
</dbReference>
<dbReference type="Gene3D" id="1.10.150.570">
    <property type="entry name" value="GidA associated domain, C-terminal subdomain"/>
    <property type="match status" value="1"/>
</dbReference>
<keyword evidence="7" id="KW-1185">Reference proteome</keyword>
<dbReference type="SMART" id="SM01228">
    <property type="entry name" value="GIDA_assoc_3"/>
    <property type="match status" value="1"/>
</dbReference>
<keyword evidence="4" id="KW-0274">FAD</keyword>
<dbReference type="InterPro" id="IPR020595">
    <property type="entry name" value="MnmG-rel_CS"/>
</dbReference>
<dbReference type="InterPro" id="IPR036188">
    <property type="entry name" value="FAD/NAD-bd_sf"/>
</dbReference>
<name>A0AAE1AHW9_9GAST</name>
<evidence type="ECO:0000313" key="7">
    <source>
        <dbReference type="Proteomes" id="UP001283361"/>
    </source>
</evidence>
<keyword evidence="3" id="KW-0285">Flavoprotein</keyword>
<evidence type="ECO:0000256" key="4">
    <source>
        <dbReference type="ARBA" id="ARBA00022827"/>
    </source>
</evidence>
<gene>
    <name evidence="6" type="ORF">RRG08_037324</name>
</gene>
<dbReference type="Pfam" id="PF13932">
    <property type="entry name" value="SAM_GIDA_C"/>
    <property type="match status" value="1"/>
</dbReference>
<dbReference type="GO" id="GO:0070899">
    <property type="term" value="P:mitochondrial tRNA wobble uridine modification"/>
    <property type="evidence" value="ECO:0007669"/>
    <property type="project" value="UniProtKB-ARBA"/>
</dbReference>
<evidence type="ECO:0000256" key="3">
    <source>
        <dbReference type="ARBA" id="ARBA00022630"/>
    </source>
</evidence>
<comment type="similarity">
    <text evidence="2">Belongs to the MnmG family.</text>
</comment>
<organism evidence="6 7">
    <name type="scientific">Elysia crispata</name>
    <name type="common">lettuce slug</name>
    <dbReference type="NCBI Taxonomy" id="231223"/>
    <lineage>
        <taxon>Eukaryota</taxon>
        <taxon>Metazoa</taxon>
        <taxon>Spiralia</taxon>
        <taxon>Lophotrochozoa</taxon>
        <taxon>Mollusca</taxon>
        <taxon>Gastropoda</taxon>
        <taxon>Heterobranchia</taxon>
        <taxon>Euthyneura</taxon>
        <taxon>Panpulmonata</taxon>
        <taxon>Sacoglossa</taxon>
        <taxon>Placobranchoidea</taxon>
        <taxon>Plakobranchidae</taxon>
        <taxon>Elysia</taxon>
    </lineage>
</organism>
<accession>A0AAE1AHW9</accession>
<dbReference type="InterPro" id="IPR026904">
    <property type="entry name" value="MnmG_C"/>
</dbReference>
<dbReference type="GO" id="GO:0030488">
    <property type="term" value="P:tRNA methylation"/>
    <property type="evidence" value="ECO:0007669"/>
    <property type="project" value="TreeGrafter"/>
</dbReference>
<dbReference type="GO" id="GO:0005739">
    <property type="term" value="C:mitochondrion"/>
    <property type="evidence" value="ECO:0007669"/>
    <property type="project" value="GOC"/>
</dbReference>
<dbReference type="GO" id="GO:0005829">
    <property type="term" value="C:cytosol"/>
    <property type="evidence" value="ECO:0007669"/>
    <property type="project" value="TreeGrafter"/>
</dbReference>
<dbReference type="Gene3D" id="3.50.50.60">
    <property type="entry name" value="FAD/NAD(P)-binding domain"/>
    <property type="match status" value="1"/>
</dbReference>
<sequence>MFRHDCWTECGSTYCPSIESKILRFGPRTHQIWLEPEGLDSEVIYPQGMSVTMPEEFQVQMMRSIPGLEAVKLVRPGYGVEYDYSDPRQLTSTLETIPVRRLFMAGQINGTTGYEEAAAQGIIAGINAACLAQGKPSLRVGRSEGYIGVLIDDLTTQGTSEPYRMFTSRAEFRLSLRPDNADLRLTHKGYAVGCVSEERQKQTQVMRAQLEANMDLLLQTRRSSRAWRRELRLRETRDAGTMSGRDILCNADVTLDDLAATFPEFSHLRDASRQLRERLEIEVKYSHEIQTQQEAIEQVKREEQMLLPEDLDYFSLNMSNDAKSKLAEARPASIAAASRIPGMTPAAIVILLNHVKSSNRAQTSRHNPQ</sequence>
<proteinExistence type="inferred from homology"/>
<evidence type="ECO:0000259" key="5">
    <source>
        <dbReference type="SMART" id="SM01228"/>
    </source>
</evidence>
<reference evidence="6" key="1">
    <citation type="journal article" date="2023" name="G3 (Bethesda)">
        <title>A reference genome for the long-term kleptoplast-retaining sea slug Elysia crispata morphotype clarki.</title>
        <authorList>
            <person name="Eastman K.E."/>
            <person name="Pendleton A.L."/>
            <person name="Shaikh M.A."/>
            <person name="Suttiyut T."/>
            <person name="Ogas R."/>
            <person name="Tomko P."/>
            <person name="Gavelis G."/>
            <person name="Widhalm J.R."/>
            <person name="Wisecaver J.H."/>
        </authorList>
    </citation>
    <scope>NUCLEOTIDE SEQUENCE</scope>
    <source>
        <strain evidence="6">ECLA1</strain>
    </source>
</reference>
<dbReference type="InterPro" id="IPR047001">
    <property type="entry name" value="MnmG_C_subdom"/>
</dbReference>
<protein>
    <recommendedName>
        <fullName evidence="5">tRNA uridine 5-carboxymethylaminomethyl modification enzyme C-terminal subdomain domain-containing protein</fullName>
    </recommendedName>
</protein>
<dbReference type="AlphaFoldDB" id="A0AAE1AHW9"/>
<evidence type="ECO:0000256" key="2">
    <source>
        <dbReference type="ARBA" id="ARBA00007653"/>
    </source>
</evidence>
<dbReference type="PANTHER" id="PTHR11806">
    <property type="entry name" value="GLUCOSE INHIBITED DIVISION PROTEIN A"/>
    <property type="match status" value="1"/>
</dbReference>
<dbReference type="FunFam" id="3.50.50.60:FF:000002">
    <property type="entry name" value="tRNA uridine 5-carboxymethylaminomethyl modification enzyme MnmG"/>
    <property type="match status" value="1"/>
</dbReference>
<dbReference type="PANTHER" id="PTHR11806:SF0">
    <property type="entry name" value="PROTEIN MTO1 HOMOLOG, MITOCHONDRIAL"/>
    <property type="match status" value="1"/>
</dbReference>
<comment type="cofactor">
    <cofactor evidence="1">
        <name>FAD</name>
        <dbReference type="ChEBI" id="CHEBI:57692"/>
    </cofactor>
</comment>
<evidence type="ECO:0000313" key="6">
    <source>
        <dbReference type="EMBL" id="KAK3787047.1"/>
    </source>
</evidence>
<dbReference type="Proteomes" id="UP001283361">
    <property type="component" value="Unassembled WGS sequence"/>
</dbReference>
<dbReference type="FunFam" id="1.10.150.570:FF:000001">
    <property type="entry name" value="tRNA uridine 5-carboxymethylaminomethyl modification enzyme MnmG"/>
    <property type="match status" value="1"/>
</dbReference>
<dbReference type="InterPro" id="IPR040131">
    <property type="entry name" value="MnmG_N"/>
</dbReference>
<dbReference type="InterPro" id="IPR049312">
    <property type="entry name" value="GIDA_C_N"/>
</dbReference>
<dbReference type="Pfam" id="PF21680">
    <property type="entry name" value="GIDA_C_1st"/>
    <property type="match status" value="1"/>
</dbReference>
<dbReference type="InterPro" id="IPR044920">
    <property type="entry name" value="MnmG_C_subdom_sf"/>
</dbReference>
<dbReference type="InterPro" id="IPR002218">
    <property type="entry name" value="MnmG-rel"/>
</dbReference>